<evidence type="ECO:0000313" key="2">
    <source>
        <dbReference type="Proteomes" id="UP000746747"/>
    </source>
</evidence>
<comment type="caution">
    <text evidence="1">The sequence shown here is derived from an EMBL/GenBank/DDBJ whole genome shotgun (WGS) entry which is preliminary data.</text>
</comment>
<name>A0A8J2QB97_9BILA</name>
<dbReference type="EMBL" id="CAKAEH010002004">
    <property type="protein sequence ID" value="CAG9540720.1"/>
    <property type="molecule type" value="Genomic_DNA"/>
</dbReference>
<evidence type="ECO:0000313" key="1">
    <source>
        <dbReference type="EMBL" id="CAG9540720.1"/>
    </source>
</evidence>
<proteinExistence type="predicted"/>
<keyword evidence="2" id="KW-1185">Reference proteome</keyword>
<gene>
    <name evidence="1" type="ORF">CJOHNSTONI_LOCUS10208</name>
</gene>
<accession>A0A8J2QB97</accession>
<dbReference type="AlphaFoldDB" id="A0A8J2QB97"/>
<organism evidence="1 2">
    <name type="scientific">Cercopithifilaria johnstoni</name>
    <dbReference type="NCBI Taxonomy" id="2874296"/>
    <lineage>
        <taxon>Eukaryota</taxon>
        <taxon>Metazoa</taxon>
        <taxon>Ecdysozoa</taxon>
        <taxon>Nematoda</taxon>
        <taxon>Chromadorea</taxon>
        <taxon>Rhabditida</taxon>
        <taxon>Spirurina</taxon>
        <taxon>Spiruromorpha</taxon>
        <taxon>Filarioidea</taxon>
        <taxon>Onchocercidae</taxon>
        <taxon>Cercopithifilaria</taxon>
    </lineage>
</organism>
<sequence length="172" mass="20130">MQQEDSESNLYKLRNAYDDDLMIIPEMVDSALAHFFMKQLWKPMSLEIRIVPEIQNRRNMTLIIGDKESMHIEENKYLQPCVCKRQLEKEIQKLRLHLAFNEIRKRWHQVYSGDINTKSLYKQDLYMSRTGSSTSTAKPIATAVRRSASFNWQSYVGAIPSGHSTLHRSCSF</sequence>
<protein>
    <submittedName>
        <fullName evidence="1">Uncharacterized protein</fullName>
    </submittedName>
</protein>
<dbReference type="OrthoDB" id="5793435at2759"/>
<dbReference type="Proteomes" id="UP000746747">
    <property type="component" value="Unassembled WGS sequence"/>
</dbReference>
<reference evidence="1" key="1">
    <citation type="submission" date="2021-09" db="EMBL/GenBank/DDBJ databases">
        <authorList>
            <consortium name="Pathogen Informatics"/>
        </authorList>
    </citation>
    <scope>NUCLEOTIDE SEQUENCE</scope>
</reference>